<dbReference type="InterPro" id="IPR029066">
    <property type="entry name" value="PLP-binding_barrel"/>
</dbReference>
<evidence type="ECO:0000313" key="2">
    <source>
        <dbReference type="EMBL" id="BDZ47349.1"/>
    </source>
</evidence>
<name>A0ABN6XR67_9MICO</name>
<dbReference type="Gene3D" id="3.20.20.10">
    <property type="entry name" value="Alanine racemase"/>
    <property type="match status" value="1"/>
</dbReference>
<reference evidence="3" key="1">
    <citation type="journal article" date="2019" name="Int. J. Syst. Evol. Microbiol.">
        <title>The Global Catalogue of Microorganisms (GCM) 10K type strain sequencing project: providing services to taxonomists for standard genome sequencing and annotation.</title>
        <authorList>
            <consortium name="The Broad Institute Genomics Platform"/>
            <consortium name="The Broad Institute Genome Sequencing Center for Infectious Disease"/>
            <person name="Wu L."/>
            <person name="Ma J."/>
        </authorList>
    </citation>
    <scope>NUCLEOTIDE SEQUENCE [LARGE SCALE GENOMIC DNA]</scope>
    <source>
        <strain evidence="3">NBRC 108725</strain>
    </source>
</reference>
<dbReference type="SUPFAM" id="SSF51419">
    <property type="entry name" value="PLP-binding barrel"/>
    <property type="match status" value="1"/>
</dbReference>
<accession>A0ABN6XR67</accession>
<dbReference type="PROSITE" id="PS01211">
    <property type="entry name" value="UPF0001"/>
    <property type="match status" value="1"/>
</dbReference>
<organism evidence="2 3">
    <name type="scientific">Naasia aerilata</name>
    <dbReference type="NCBI Taxonomy" id="1162966"/>
    <lineage>
        <taxon>Bacteria</taxon>
        <taxon>Bacillati</taxon>
        <taxon>Actinomycetota</taxon>
        <taxon>Actinomycetes</taxon>
        <taxon>Micrococcales</taxon>
        <taxon>Microbacteriaceae</taxon>
        <taxon>Naasia</taxon>
    </lineage>
</organism>
<protein>
    <recommendedName>
        <fullName evidence="4">Alanine racemase N-terminal domain-containing protein</fullName>
    </recommendedName>
</protein>
<evidence type="ECO:0000313" key="3">
    <source>
        <dbReference type="Proteomes" id="UP001321498"/>
    </source>
</evidence>
<evidence type="ECO:0008006" key="4">
    <source>
        <dbReference type="Google" id="ProtNLM"/>
    </source>
</evidence>
<dbReference type="PANTHER" id="PTHR10146">
    <property type="entry name" value="PROLINE SYNTHETASE CO-TRANSCRIBED BACTERIAL HOMOLOG PROTEIN"/>
    <property type="match status" value="1"/>
</dbReference>
<proteinExistence type="predicted"/>
<evidence type="ECO:0000256" key="1">
    <source>
        <dbReference type="ARBA" id="ARBA00022898"/>
    </source>
</evidence>
<keyword evidence="1" id="KW-0663">Pyridoxal phosphate</keyword>
<dbReference type="InterPro" id="IPR011078">
    <property type="entry name" value="PyrdxlP_homeostasis"/>
</dbReference>
<dbReference type="Proteomes" id="UP001321498">
    <property type="component" value="Chromosome"/>
</dbReference>
<sequence>MVTKFHPVSLVEELRALGVQDFGENRHQEARDKAAQVPDVRWHFVGQLQGKKARQVRAYASVIHSVDRVPLVAALEGHSEASADLRARPVDVFLQVNLTDDPGRGERPRPTSPR</sequence>
<gene>
    <name evidence="2" type="ORF">GCM10025866_32580</name>
</gene>
<dbReference type="PANTHER" id="PTHR10146:SF14">
    <property type="entry name" value="PYRIDOXAL PHOSPHATE HOMEOSTASIS PROTEIN"/>
    <property type="match status" value="1"/>
</dbReference>
<dbReference type="EMBL" id="AP027731">
    <property type="protein sequence ID" value="BDZ47349.1"/>
    <property type="molecule type" value="Genomic_DNA"/>
</dbReference>
<keyword evidence="3" id="KW-1185">Reference proteome</keyword>